<organism evidence="2 3">
    <name type="scientific">Basidiobolus meristosporus CBS 931.73</name>
    <dbReference type="NCBI Taxonomy" id="1314790"/>
    <lineage>
        <taxon>Eukaryota</taxon>
        <taxon>Fungi</taxon>
        <taxon>Fungi incertae sedis</taxon>
        <taxon>Zoopagomycota</taxon>
        <taxon>Entomophthoromycotina</taxon>
        <taxon>Basidiobolomycetes</taxon>
        <taxon>Basidiobolales</taxon>
        <taxon>Basidiobolaceae</taxon>
        <taxon>Basidiobolus</taxon>
    </lineage>
</organism>
<keyword evidence="3" id="KW-1185">Reference proteome</keyword>
<feature type="region of interest" description="Disordered" evidence="1">
    <location>
        <begin position="41"/>
        <end position="86"/>
    </location>
</feature>
<feature type="compositionally biased region" description="Acidic residues" evidence="1">
    <location>
        <begin position="45"/>
        <end position="59"/>
    </location>
</feature>
<protein>
    <submittedName>
        <fullName evidence="2">Uncharacterized protein</fullName>
    </submittedName>
</protein>
<dbReference type="EMBL" id="MCFE01000551">
    <property type="protein sequence ID" value="ORX87530.1"/>
    <property type="molecule type" value="Genomic_DNA"/>
</dbReference>
<dbReference type="Proteomes" id="UP000193498">
    <property type="component" value="Unassembled WGS sequence"/>
</dbReference>
<reference evidence="2 3" key="1">
    <citation type="submission" date="2016-07" db="EMBL/GenBank/DDBJ databases">
        <title>Pervasive Adenine N6-methylation of Active Genes in Fungi.</title>
        <authorList>
            <consortium name="DOE Joint Genome Institute"/>
            <person name="Mondo S.J."/>
            <person name="Dannebaum R.O."/>
            <person name="Kuo R.C."/>
            <person name="Labutti K."/>
            <person name="Haridas S."/>
            <person name="Kuo A."/>
            <person name="Salamov A."/>
            <person name="Ahrendt S.R."/>
            <person name="Lipzen A."/>
            <person name="Sullivan W."/>
            <person name="Andreopoulos W.B."/>
            <person name="Clum A."/>
            <person name="Lindquist E."/>
            <person name="Daum C."/>
            <person name="Ramamoorthy G.K."/>
            <person name="Gryganskyi A."/>
            <person name="Culley D."/>
            <person name="Magnuson J.K."/>
            <person name="James T.Y."/>
            <person name="O'Malley M.A."/>
            <person name="Stajich J.E."/>
            <person name="Spatafora J.W."/>
            <person name="Visel A."/>
            <person name="Grigoriev I.V."/>
        </authorList>
    </citation>
    <scope>NUCLEOTIDE SEQUENCE [LARGE SCALE GENOMIC DNA]</scope>
    <source>
        <strain evidence="2 3">CBS 931.73</strain>
    </source>
</reference>
<gene>
    <name evidence="2" type="ORF">K493DRAFT_319642</name>
</gene>
<evidence type="ECO:0000313" key="2">
    <source>
        <dbReference type="EMBL" id="ORX87530.1"/>
    </source>
</evidence>
<evidence type="ECO:0000256" key="1">
    <source>
        <dbReference type="SAM" id="MobiDB-lite"/>
    </source>
</evidence>
<name>A0A1Y1XP61_9FUNG</name>
<accession>A0A1Y1XP61</accession>
<proteinExistence type="predicted"/>
<sequence>MSDDSAWVHWANHSFVAEIPLEPKQPDHSYLPIACSTTLKRNQFSDDESELSLDLEEEATPTSKKPRHLYWPIASQTTGNDPPAEGRSMVLPSQFKPLRISTRTSHPTEPDLTEYEDINQLLNAAHNVRRQAHPAEEEYRPQQFSAPAYQNYQNINEVLRELHLNRRGA</sequence>
<dbReference type="InParanoid" id="A0A1Y1XP61"/>
<comment type="caution">
    <text evidence="2">The sequence shown here is derived from an EMBL/GenBank/DDBJ whole genome shotgun (WGS) entry which is preliminary data.</text>
</comment>
<evidence type="ECO:0000313" key="3">
    <source>
        <dbReference type="Proteomes" id="UP000193498"/>
    </source>
</evidence>
<dbReference type="AlphaFoldDB" id="A0A1Y1XP61"/>